<dbReference type="EMBL" id="JACICF010000001">
    <property type="protein sequence ID" value="MBB3763664.1"/>
    <property type="molecule type" value="Genomic_DNA"/>
</dbReference>
<evidence type="ECO:0000313" key="6">
    <source>
        <dbReference type="EMBL" id="MBB3763664.1"/>
    </source>
</evidence>
<comment type="similarity">
    <text evidence="5">Belongs to the YciB family.</text>
</comment>
<evidence type="ECO:0000256" key="3">
    <source>
        <dbReference type="ARBA" id="ARBA00022989"/>
    </source>
</evidence>
<feature type="transmembrane region" description="Helical" evidence="5">
    <location>
        <begin position="141"/>
        <end position="159"/>
    </location>
</feature>
<keyword evidence="7" id="KW-1185">Reference proteome</keyword>
<dbReference type="PANTHER" id="PTHR36917">
    <property type="entry name" value="INTRACELLULAR SEPTATION PROTEIN A-RELATED"/>
    <property type="match status" value="1"/>
</dbReference>
<name>A0A839Z4S8_9SPHN</name>
<reference evidence="6 7" key="1">
    <citation type="submission" date="2020-08" db="EMBL/GenBank/DDBJ databases">
        <title>Genomic Encyclopedia of Type Strains, Phase IV (KMG-IV): sequencing the most valuable type-strain genomes for metagenomic binning, comparative biology and taxonomic classification.</title>
        <authorList>
            <person name="Goeker M."/>
        </authorList>
    </citation>
    <scope>NUCLEOTIDE SEQUENCE [LARGE SCALE GENOMIC DNA]</scope>
    <source>
        <strain evidence="6 7">DSM 24194</strain>
    </source>
</reference>
<protein>
    <recommendedName>
        <fullName evidence="5">Inner membrane-spanning protein YciB</fullName>
    </recommendedName>
</protein>
<dbReference type="HAMAP" id="MF_00189">
    <property type="entry name" value="YciB"/>
    <property type="match status" value="1"/>
</dbReference>
<dbReference type="InterPro" id="IPR006008">
    <property type="entry name" value="YciB"/>
</dbReference>
<comment type="function">
    <text evidence="5">Plays a role in cell envelope biogenesis, maintenance of cell envelope integrity and membrane homeostasis.</text>
</comment>
<dbReference type="NCBIfam" id="NF001323">
    <property type="entry name" value="PRK00259.1-1"/>
    <property type="match status" value="1"/>
</dbReference>
<gene>
    <name evidence="5" type="primary">yciB</name>
    <name evidence="6" type="ORF">FHS50_000687</name>
</gene>
<comment type="caution">
    <text evidence="6">The sequence shown here is derived from an EMBL/GenBank/DDBJ whole genome shotgun (WGS) entry which is preliminary data.</text>
</comment>
<dbReference type="RefSeq" id="WP_183932992.1">
    <property type="nucleotide sequence ID" value="NZ_JACICF010000001.1"/>
</dbReference>
<feature type="transmembrane region" description="Helical" evidence="5">
    <location>
        <begin position="100"/>
        <end position="120"/>
    </location>
</feature>
<dbReference type="GO" id="GO:0005886">
    <property type="term" value="C:plasma membrane"/>
    <property type="evidence" value="ECO:0007669"/>
    <property type="project" value="UniProtKB-SubCell"/>
</dbReference>
<dbReference type="AlphaFoldDB" id="A0A839Z4S8"/>
<proteinExistence type="inferred from homology"/>
<keyword evidence="3 5" id="KW-1133">Transmembrane helix</keyword>
<dbReference type="Proteomes" id="UP000578569">
    <property type="component" value="Unassembled WGS sequence"/>
</dbReference>
<organism evidence="6 7">
    <name type="scientific">Sphingomicrobium lutaoense</name>
    <dbReference type="NCBI Taxonomy" id="515949"/>
    <lineage>
        <taxon>Bacteria</taxon>
        <taxon>Pseudomonadati</taxon>
        <taxon>Pseudomonadota</taxon>
        <taxon>Alphaproteobacteria</taxon>
        <taxon>Sphingomonadales</taxon>
        <taxon>Sphingomonadaceae</taxon>
        <taxon>Sphingomicrobium</taxon>
    </lineage>
</organism>
<feature type="transmembrane region" description="Helical" evidence="5">
    <location>
        <begin position="171"/>
        <end position="190"/>
    </location>
</feature>
<dbReference type="Pfam" id="PF04279">
    <property type="entry name" value="IspA"/>
    <property type="match status" value="1"/>
</dbReference>
<evidence type="ECO:0000256" key="1">
    <source>
        <dbReference type="ARBA" id="ARBA00022475"/>
    </source>
</evidence>
<comment type="subcellular location">
    <subcellularLocation>
        <location evidence="5">Cell inner membrane</location>
        <topology evidence="5">Multi-pass membrane protein</topology>
    </subcellularLocation>
</comment>
<evidence type="ECO:0000313" key="7">
    <source>
        <dbReference type="Proteomes" id="UP000578569"/>
    </source>
</evidence>
<keyword evidence="2 5" id="KW-0812">Transmembrane</keyword>
<keyword evidence="4 5" id="KW-0472">Membrane</keyword>
<sequence length="200" mass="22316">MNDINPGPAIEAEKKKLSAGKQLLLDLGPLLLFFLANWRFDIFTATAVFMVAILTAMIISYVAVRHVSGLQLFSAVLVLVMGGLTIWLQSETFIKIKPTLFYGSAGSLLLFGVLTGRPLLKSILGSAYPGLSTEGWMKLSRNWAYFFIAMAGLNEIVWRTTSTDFWISFKIWAMLPLTFIFAAANMPMLMRHGLKIEEKE</sequence>
<evidence type="ECO:0000256" key="5">
    <source>
        <dbReference type="HAMAP-Rule" id="MF_00189"/>
    </source>
</evidence>
<evidence type="ECO:0000256" key="4">
    <source>
        <dbReference type="ARBA" id="ARBA00023136"/>
    </source>
</evidence>
<accession>A0A839Z4S8</accession>
<dbReference type="PANTHER" id="PTHR36917:SF1">
    <property type="entry name" value="INNER MEMBRANE-SPANNING PROTEIN YCIB"/>
    <property type="match status" value="1"/>
</dbReference>
<feature type="transmembrane region" description="Helical" evidence="5">
    <location>
        <begin position="46"/>
        <end position="63"/>
    </location>
</feature>
<evidence type="ECO:0000256" key="2">
    <source>
        <dbReference type="ARBA" id="ARBA00022692"/>
    </source>
</evidence>
<keyword evidence="1 5" id="KW-1003">Cell membrane</keyword>
<feature type="transmembrane region" description="Helical" evidence="5">
    <location>
        <begin position="70"/>
        <end position="88"/>
    </location>
</feature>
<keyword evidence="5" id="KW-0997">Cell inner membrane</keyword>